<name>A0A2P2MV74_RHIMU</name>
<sequence length="47" mass="5568">MCHYFPRQMLIFFCAKPSSISINLSPNEHTVSSAWCRCKWEILLHIK</sequence>
<organism evidence="1">
    <name type="scientific">Rhizophora mucronata</name>
    <name type="common">Asiatic mangrove</name>
    <dbReference type="NCBI Taxonomy" id="61149"/>
    <lineage>
        <taxon>Eukaryota</taxon>
        <taxon>Viridiplantae</taxon>
        <taxon>Streptophyta</taxon>
        <taxon>Embryophyta</taxon>
        <taxon>Tracheophyta</taxon>
        <taxon>Spermatophyta</taxon>
        <taxon>Magnoliopsida</taxon>
        <taxon>eudicotyledons</taxon>
        <taxon>Gunneridae</taxon>
        <taxon>Pentapetalae</taxon>
        <taxon>rosids</taxon>
        <taxon>fabids</taxon>
        <taxon>Malpighiales</taxon>
        <taxon>Rhizophoraceae</taxon>
        <taxon>Rhizophora</taxon>
    </lineage>
</organism>
<reference evidence="1" key="1">
    <citation type="submission" date="2018-02" db="EMBL/GenBank/DDBJ databases">
        <title>Rhizophora mucronata_Transcriptome.</title>
        <authorList>
            <person name="Meera S.P."/>
            <person name="Sreeshan A."/>
            <person name="Augustine A."/>
        </authorList>
    </citation>
    <scope>NUCLEOTIDE SEQUENCE</scope>
    <source>
        <tissue evidence="1">Leaf</tissue>
    </source>
</reference>
<keyword evidence="1" id="KW-0808">Transferase</keyword>
<accession>A0A2P2MV74</accession>
<proteinExistence type="predicted"/>
<evidence type="ECO:0000313" key="1">
    <source>
        <dbReference type="EMBL" id="MBX34072.1"/>
    </source>
</evidence>
<dbReference type="GO" id="GO:0016301">
    <property type="term" value="F:kinase activity"/>
    <property type="evidence" value="ECO:0007669"/>
    <property type="project" value="UniProtKB-KW"/>
</dbReference>
<dbReference type="EMBL" id="GGEC01053588">
    <property type="protein sequence ID" value="MBX34072.1"/>
    <property type="molecule type" value="Transcribed_RNA"/>
</dbReference>
<protein>
    <submittedName>
        <fullName evidence="1">Casein kinase</fullName>
    </submittedName>
</protein>
<keyword evidence="1" id="KW-0418">Kinase</keyword>
<dbReference type="AlphaFoldDB" id="A0A2P2MV74"/>